<organism evidence="8 9">
    <name type="scientific">Meripilus lineatus</name>
    <dbReference type="NCBI Taxonomy" id="2056292"/>
    <lineage>
        <taxon>Eukaryota</taxon>
        <taxon>Fungi</taxon>
        <taxon>Dikarya</taxon>
        <taxon>Basidiomycota</taxon>
        <taxon>Agaricomycotina</taxon>
        <taxon>Agaricomycetes</taxon>
        <taxon>Polyporales</taxon>
        <taxon>Meripilaceae</taxon>
        <taxon>Meripilus</taxon>
    </lineage>
</organism>
<accession>A0AAD5Y7M2</accession>
<evidence type="ECO:0000256" key="1">
    <source>
        <dbReference type="ARBA" id="ARBA00006432"/>
    </source>
</evidence>
<proteinExistence type="inferred from homology"/>
<comment type="catalytic activity">
    <reaction evidence="5">
        <text>a long-chain fatty acid + ATP + CoA = a long-chain fatty acyl-CoA + AMP + diphosphate</text>
        <dbReference type="Rhea" id="RHEA:15421"/>
        <dbReference type="ChEBI" id="CHEBI:30616"/>
        <dbReference type="ChEBI" id="CHEBI:33019"/>
        <dbReference type="ChEBI" id="CHEBI:57287"/>
        <dbReference type="ChEBI" id="CHEBI:57560"/>
        <dbReference type="ChEBI" id="CHEBI:83139"/>
        <dbReference type="ChEBI" id="CHEBI:456215"/>
        <dbReference type="EC" id="6.2.1.3"/>
    </reaction>
</comment>
<evidence type="ECO:0000313" key="9">
    <source>
        <dbReference type="Proteomes" id="UP001212997"/>
    </source>
</evidence>
<dbReference type="InterPro" id="IPR020845">
    <property type="entry name" value="AMP-binding_CS"/>
</dbReference>
<evidence type="ECO:0000256" key="4">
    <source>
        <dbReference type="ARBA" id="ARBA00022840"/>
    </source>
</evidence>
<dbReference type="PROSITE" id="PS00455">
    <property type="entry name" value="AMP_BINDING"/>
    <property type="match status" value="1"/>
</dbReference>
<keyword evidence="4" id="KW-0067">ATP-binding</keyword>
<reference evidence="8" key="1">
    <citation type="submission" date="2022-07" db="EMBL/GenBank/DDBJ databases">
        <title>Genome Sequence of Physisporinus lineatus.</title>
        <authorList>
            <person name="Buettner E."/>
        </authorList>
    </citation>
    <scope>NUCLEOTIDE SEQUENCE</scope>
    <source>
        <strain evidence="8">VT162</strain>
    </source>
</reference>
<sequence length="691" mass="75916">MSSLKAPAFGPGSVEVGPENVEGGTRTRRLAISKDALVTKPFDGIETVHDILEYAARTHGTKQALGWRDVIDIHEEEKDVKKTIGGKEITEKKKWKYFQLSDYKYLTFVEVRDAVSEVARGLINLGVTADDIVNVYAATSVNWQLFAHGCSTISTTIATAYDTLGESGLEHSLNEPGCVAIFTNADLLPVVANVIANVPSLRLVVYDGTPKQAILDKIKSAREGVRLISIDEVREIGKKEPEDSLQSRLPKADTMACIMYTSGSTGPPKGVMIRHSNLIASLGSVYTLIGHHLRPGDSFLAYLPLAHILEYVVELSLFFVGMTFGYGRVRTLTDQSVRNCLGDIRAFKPTIMIGVPAVWETIRKGIMAKVNQGGTLKKTVFNGAYAVKKAGVPGLSQLVDAAVMKQIKQATGGRLRLALSGGAALSRETQEFLTLALVTMLQGYGMTESCGMCAILPPELMQYGVVGLPMPSIEIKLLDVPEAGYLSSNELPQGEVCIRGPSVTSGYYKRDDLNNDESIFTKDGWLRTGDVGQWNKDGTLSVIDRIKNLVKLQGGEYIALERLESVYKACTLVSNICVHASQDAKQPIAIIIPHEAHLRHYLEDKNLSGITHNTHLPELCHDKRVQEFVMKECNAVGKKNGFKTMEMLEAVILDPEEWTPENGLTTAAQKIQRKKIADHFRKEIDEIYKNQ</sequence>
<evidence type="ECO:0000256" key="6">
    <source>
        <dbReference type="SAM" id="MobiDB-lite"/>
    </source>
</evidence>
<evidence type="ECO:0000259" key="7">
    <source>
        <dbReference type="Pfam" id="PF00501"/>
    </source>
</evidence>
<dbReference type="EMBL" id="JANAWD010001034">
    <property type="protein sequence ID" value="KAJ3474552.1"/>
    <property type="molecule type" value="Genomic_DNA"/>
</dbReference>
<feature type="region of interest" description="Disordered" evidence="6">
    <location>
        <begin position="1"/>
        <end position="23"/>
    </location>
</feature>
<keyword evidence="9" id="KW-1185">Reference proteome</keyword>
<dbReference type="PANTHER" id="PTHR43272">
    <property type="entry name" value="LONG-CHAIN-FATTY-ACID--COA LIGASE"/>
    <property type="match status" value="1"/>
</dbReference>
<dbReference type="GO" id="GO:0005811">
    <property type="term" value="C:lipid droplet"/>
    <property type="evidence" value="ECO:0007669"/>
    <property type="project" value="TreeGrafter"/>
</dbReference>
<comment type="caution">
    <text evidence="8">The sequence shown here is derived from an EMBL/GenBank/DDBJ whole genome shotgun (WGS) entry which is preliminary data.</text>
</comment>
<dbReference type="InterPro" id="IPR000873">
    <property type="entry name" value="AMP-dep_synth/lig_dom"/>
</dbReference>
<dbReference type="SUPFAM" id="SSF56801">
    <property type="entry name" value="Acetyl-CoA synthetase-like"/>
    <property type="match status" value="1"/>
</dbReference>
<dbReference type="Gene3D" id="3.40.50.12780">
    <property type="entry name" value="N-terminal domain of ligase-like"/>
    <property type="match status" value="1"/>
</dbReference>
<protein>
    <recommendedName>
        <fullName evidence="7">AMP-dependent synthetase/ligase domain-containing protein</fullName>
    </recommendedName>
</protein>
<gene>
    <name evidence="8" type="ORF">NLI96_g12399</name>
</gene>
<keyword evidence="2" id="KW-0436">Ligase</keyword>
<dbReference type="GO" id="GO:0035336">
    <property type="term" value="P:long-chain fatty-acyl-CoA metabolic process"/>
    <property type="evidence" value="ECO:0007669"/>
    <property type="project" value="TreeGrafter"/>
</dbReference>
<dbReference type="Proteomes" id="UP001212997">
    <property type="component" value="Unassembled WGS sequence"/>
</dbReference>
<dbReference type="GO" id="GO:0004467">
    <property type="term" value="F:long-chain fatty acid-CoA ligase activity"/>
    <property type="evidence" value="ECO:0007669"/>
    <property type="project" value="UniProtKB-EC"/>
</dbReference>
<evidence type="ECO:0000313" key="8">
    <source>
        <dbReference type="EMBL" id="KAJ3474552.1"/>
    </source>
</evidence>
<dbReference type="InterPro" id="IPR042099">
    <property type="entry name" value="ANL_N_sf"/>
</dbReference>
<name>A0AAD5Y7M2_9APHY</name>
<dbReference type="GO" id="GO:0005524">
    <property type="term" value="F:ATP binding"/>
    <property type="evidence" value="ECO:0007669"/>
    <property type="project" value="UniProtKB-KW"/>
</dbReference>
<keyword evidence="3" id="KW-0547">Nucleotide-binding</keyword>
<dbReference type="GO" id="GO:0005783">
    <property type="term" value="C:endoplasmic reticulum"/>
    <property type="evidence" value="ECO:0007669"/>
    <property type="project" value="TreeGrafter"/>
</dbReference>
<evidence type="ECO:0000256" key="5">
    <source>
        <dbReference type="ARBA" id="ARBA00036813"/>
    </source>
</evidence>
<dbReference type="AlphaFoldDB" id="A0AAD5Y7M2"/>
<dbReference type="Pfam" id="PF00501">
    <property type="entry name" value="AMP-binding"/>
    <property type="match status" value="1"/>
</dbReference>
<comment type="similarity">
    <text evidence="1">Belongs to the ATP-dependent AMP-binding enzyme family.</text>
</comment>
<feature type="domain" description="AMP-dependent synthetase/ligase" evidence="7">
    <location>
        <begin position="101"/>
        <end position="508"/>
    </location>
</feature>
<dbReference type="PANTHER" id="PTHR43272:SF83">
    <property type="entry name" value="ACYL-COA SYNTHETASE LONG-CHAIN, ISOFORM J"/>
    <property type="match status" value="1"/>
</dbReference>
<dbReference type="GO" id="GO:0005886">
    <property type="term" value="C:plasma membrane"/>
    <property type="evidence" value="ECO:0007669"/>
    <property type="project" value="TreeGrafter"/>
</dbReference>
<evidence type="ECO:0000256" key="2">
    <source>
        <dbReference type="ARBA" id="ARBA00022598"/>
    </source>
</evidence>
<evidence type="ECO:0000256" key="3">
    <source>
        <dbReference type="ARBA" id="ARBA00022741"/>
    </source>
</evidence>